<comment type="caution">
    <text evidence="1">The sequence shown here is derived from an EMBL/GenBank/DDBJ whole genome shotgun (WGS) entry which is preliminary data.</text>
</comment>
<sequence length="97" mass="10980">MTPMTESLISRERSGAHNALEEATISVLAMHHPAGYARIISSNLKNMLKLSRAMTVPQILNKKILKHLPIWQIRMATAMYCQLPASKRNIMQMLLSH</sequence>
<accession>A0A2A2L7E4</accession>
<proteinExistence type="predicted"/>
<keyword evidence="2" id="KW-1185">Reference proteome</keyword>
<dbReference type="AlphaFoldDB" id="A0A2A2L7E4"/>
<protein>
    <submittedName>
        <fullName evidence="1">Uncharacterized protein</fullName>
    </submittedName>
</protein>
<evidence type="ECO:0000313" key="1">
    <source>
        <dbReference type="EMBL" id="PAV82074.1"/>
    </source>
</evidence>
<dbReference type="EMBL" id="LIAE01007082">
    <property type="protein sequence ID" value="PAV82074.1"/>
    <property type="molecule type" value="Genomic_DNA"/>
</dbReference>
<dbReference type="Proteomes" id="UP000218231">
    <property type="component" value="Unassembled WGS sequence"/>
</dbReference>
<name>A0A2A2L7E4_9BILA</name>
<evidence type="ECO:0000313" key="2">
    <source>
        <dbReference type="Proteomes" id="UP000218231"/>
    </source>
</evidence>
<organism evidence="1 2">
    <name type="scientific">Diploscapter pachys</name>
    <dbReference type="NCBI Taxonomy" id="2018661"/>
    <lineage>
        <taxon>Eukaryota</taxon>
        <taxon>Metazoa</taxon>
        <taxon>Ecdysozoa</taxon>
        <taxon>Nematoda</taxon>
        <taxon>Chromadorea</taxon>
        <taxon>Rhabditida</taxon>
        <taxon>Rhabditina</taxon>
        <taxon>Rhabditomorpha</taxon>
        <taxon>Rhabditoidea</taxon>
        <taxon>Rhabditidae</taxon>
        <taxon>Diploscapter</taxon>
    </lineage>
</organism>
<reference evidence="1 2" key="1">
    <citation type="journal article" date="2017" name="Curr. Biol.">
        <title>Genome architecture and evolution of a unichromosomal asexual nematode.</title>
        <authorList>
            <person name="Fradin H."/>
            <person name="Zegar C."/>
            <person name="Gutwein M."/>
            <person name="Lucas J."/>
            <person name="Kovtun M."/>
            <person name="Corcoran D."/>
            <person name="Baugh L.R."/>
            <person name="Kiontke K."/>
            <person name="Gunsalus K."/>
            <person name="Fitch D.H."/>
            <person name="Piano F."/>
        </authorList>
    </citation>
    <scope>NUCLEOTIDE SEQUENCE [LARGE SCALE GENOMIC DNA]</scope>
    <source>
        <strain evidence="1">PF1309</strain>
    </source>
</reference>
<gene>
    <name evidence="1" type="ORF">WR25_23976</name>
</gene>